<reference evidence="1 2" key="1">
    <citation type="submission" date="2024-01" db="EMBL/GenBank/DDBJ databases">
        <title>Genome assemblies of Stephania.</title>
        <authorList>
            <person name="Yang L."/>
        </authorList>
    </citation>
    <scope>NUCLEOTIDE SEQUENCE [LARGE SCALE GENOMIC DNA]</scope>
    <source>
        <strain evidence="1">YNDBR</strain>
        <tissue evidence="1">Leaf</tissue>
    </source>
</reference>
<protein>
    <submittedName>
        <fullName evidence="1">Uncharacterized protein</fullName>
    </submittedName>
</protein>
<comment type="caution">
    <text evidence="1">The sequence shown here is derived from an EMBL/GenBank/DDBJ whole genome shotgun (WGS) entry which is preliminary data.</text>
</comment>
<keyword evidence="2" id="KW-1185">Reference proteome</keyword>
<proteinExistence type="predicted"/>
<name>A0AAP0E5I6_9MAGN</name>
<sequence>MIEVAAQVQQVVHSSFMEIKIISSDPCERRRKVQGTLDEVERCLMKTNDIVYVIGSSREMFIWDSTVHGFLSRDVWMGFGWGSTVDVCMRFYHSWAPLIRP</sequence>
<dbReference type="AlphaFoldDB" id="A0AAP0E5I6"/>
<dbReference type="EMBL" id="JBBNAF010000013">
    <property type="protein sequence ID" value="KAK9086991.1"/>
    <property type="molecule type" value="Genomic_DNA"/>
</dbReference>
<dbReference type="Proteomes" id="UP001420932">
    <property type="component" value="Unassembled WGS sequence"/>
</dbReference>
<gene>
    <name evidence="1" type="ORF">Syun_029385</name>
</gene>
<evidence type="ECO:0000313" key="1">
    <source>
        <dbReference type="EMBL" id="KAK9086991.1"/>
    </source>
</evidence>
<organism evidence="1 2">
    <name type="scientific">Stephania yunnanensis</name>
    <dbReference type="NCBI Taxonomy" id="152371"/>
    <lineage>
        <taxon>Eukaryota</taxon>
        <taxon>Viridiplantae</taxon>
        <taxon>Streptophyta</taxon>
        <taxon>Embryophyta</taxon>
        <taxon>Tracheophyta</taxon>
        <taxon>Spermatophyta</taxon>
        <taxon>Magnoliopsida</taxon>
        <taxon>Ranunculales</taxon>
        <taxon>Menispermaceae</taxon>
        <taxon>Menispermoideae</taxon>
        <taxon>Cissampelideae</taxon>
        <taxon>Stephania</taxon>
    </lineage>
</organism>
<evidence type="ECO:0000313" key="2">
    <source>
        <dbReference type="Proteomes" id="UP001420932"/>
    </source>
</evidence>
<accession>A0AAP0E5I6</accession>